<dbReference type="HOGENOM" id="CLU_010543_7_0_1"/>
<dbReference type="GO" id="GO:0006979">
    <property type="term" value="P:response to oxidative stress"/>
    <property type="evidence" value="ECO:0007669"/>
    <property type="project" value="InterPro"/>
</dbReference>
<dbReference type="GO" id="GO:0140825">
    <property type="term" value="F:lactoperoxidase activity"/>
    <property type="evidence" value="ECO:0007669"/>
    <property type="project" value="UniProtKB-EC"/>
</dbReference>
<accession>A0A072V2L8</accession>
<keyword evidence="8" id="KW-0560">Oxidoreductase</keyword>
<dbReference type="PRINTS" id="PR00461">
    <property type="entry name" value="PLPEROXIDASE"/>
</dbReference>
<keyword evidence="11" id="KW-0106">Calcium</keyword>
<dbReference type="InterPro" id="IPR019793">
    <property type="entry name" value="Peroxidases_heam-ligand_BS"/>
</dbReference>
<dbReference type="GO" id="GO:0020037">
    <property type="term" value="F:heme binding"/>
    <property type="evidence" value="ECO:0007669"/>
    <property type="project" value="InterPro"/>
</dbReference>
<evidence type="ECO:0000256" key="7">
    <source>
        <dbReference type="ARBA" id="ARBA00022723"/>
    </source>
</evidence>
<dbReference type="Gene3D" id="1.10.420.10">
    <property type="entry name" value="Peroxidase, domain 2"/>
    <property type="match status" value="1"/>
</dbReference>
<comment type="function">
    <text evidence="2">Removal of H(2)O(2), oxidation of toxic reductants, biosynthesis and degradation of lignin, suberization, auxin catabolism, response to environmental stresses such as wounding, pathogen attack and oxidative stress. These functions might be dependent on each isozyme/isoform in each plant tissue.</text>
</comment>
<name>A0A072V2L8_MEDTR</name>
<evidence type="ECO:0000313" key="16">
    <source>
        <dbReference type="Proteomes" id="UP000002051"/>
    </source>
</evidence>
<dbReference type="AlphaFoldDB" id="A0A072V2L8"/>
<dbReference type="InterPro" id="IPR010255">
    <property type="entry name" value="Haem_peroxidase_sf"/>
</dbReference>
<reference evidence="14 16" key="1">
    <citation type="journal article" date="2011" name="Nature">
        <title>The Medicago genome provides insight into the evolution of rhizobial symbioses.</title>
        <authorList>
            <person name="Young N.D."/>
            <person name="Debelle F."/>
            <person name="Oldroyd G.E."/>
            <person name="Geurts R."/>
            <person name="Cannon S.B."/>
            <person name="Udvardi M.K."/>
            <person name="Benedito V.A."/>
            <person name="Mayer K.F."/>
            <person name="Gouzy J."/>
            <person name="Schoof H."/>
            <person name="Van de Peer Y."/>
            <person name="Proost S."/>
            <person name="Cook D.R."/>
            <person name="Meyers B.C."/>
            <person name="Spannagl M."/>
            <person name="Cheung F."/>
            <person name="De Mita S."/>
            <person name="Krishnakumar V."/>
            <person name="Gundlach H."/>
            <person name="Zhou S."/>
            <person name="Mudge J."/>
            <person name="Bharti A.K."/>
            <person name="Murray J.D."/>
            <person name="Naoumkina M.A."/>
            <person name="Rosen B."/>
            <person name="Silverstein K.A."/>
            <person name="Tang H."/>
            <person name="Rombauts S."/>
            <person name="Zhao P.X."/>
            <person name="Zhou P."/>
            <person name="Barbe V."/>
            <person name="Bardou P."/>
            <person name="Bechner M."/>
            <person name="Bellec A."/>
            <person name="Berger A."/>
            <person name="Berges H."/>
            <person name="Bidwell S."/>
            <person name="Bisseling T."/>
            <person name="Choisne N."/>
            <person name="Couloux A."/>
            <person name="Denny R."/>
            <person name="Deshpande S."/>
            <person name="Dai X."/>
            <person name="Doyle J.J."/>
            <person name="Dudez A.M."/>
            <person name="Farmer A.D."/>
            <person name="Fouteau S."/>
            <person name="Franken C."/>
            <person name="Gibelin C."/>
            <person name="Gish J."/>
            <person name="Goldstein S."/>
            <person name="Gonzalez A.J."/>
            <person name="Green P.J."/>
            <person name="Hallab A."/>
            <person name="Hartog M."/>
            <person name="Hua A."/>
            <person name="Humphray S.J."/>
            <person name="Jeong D.H."/>
            <person name="Jing Y."/>
            <person name="Jocker A."/>
            <person name="Kenton S.M."/>
            <person name="Kim D.J."/>
            <person name="Klee K."/>
            <person name="Lai H."/>
            <person name="Lang C."/>
            <person name="Lin S."/>
            <person name="Macmil S.L."/>
            <person name="Magdelenat G."/>
            <person name="Matthews L."/>
            <person name="McCorrison J."/>
            <person name="Monaghan E.L."/>
            <person name="Mun J.H."/>
            <person name="Najar F.Z."/>
            <person name="Nicholson C."/>
            <person name="Noirot C."/>
            <person name="O'Bleness M."/>
            <person name="Paule C.R."/>
            <person name="Poulain J."/>
            <person name="Prion F."/>
            <person name="Qin B."/>
            <person name="Qu C."/>
            <person name="Retzel E.F."/>
            <person name="Riddle C."/>
            <person name="Sallet E."/>
            <person name="Samain S."/>
            <person name="Samson N."/>
            <person name="Sanders I."/>
            <person name="Saurat O."/>
            <person name="Scarpelli C."/>
            <person name="Schiex T."/>
            <person name="Segurens B."/>
            <person name="Severin A.J."/>
            <person name="Sherrier D.J."/>
            <person name="Shi R."/>
            <person name="Sims S."/>
            <person name="Singer S.R."/>
            <person name="Sinharoy S."/>
            <person name="Sterck L."/>
            <person name="Viollet A."/>
            <person name="Wang B.B."/>
            <person name="Wang K."/>
            <person name="Wang M."/>
            <person name="Wang X."/>
            <person name="Warfsmann J."/>
            <person name="Weissenbach J."/>
            <person name="White D.D."/>
            <person name="White J.D."/>
            <person name="Wiley G.B."/>
            <person name="Wincker P."/>
            <person name="Xing Y."/>
            <person name="Yang L."/>
            <person name="Yao Z."/>
            <person name="Ying F."/>
            <person name="Zhai J."/>
            <person name="Zhou L."/>
            <person name="Zuber A."/>
            <person name="Denarie J."/>
            <person name="Dixon R.A."/>
            <person name="May G.D."/>
            <person name="Schwartz D.C."/>
            <person name="Rogers J."/>
            <person name="Quetier F."/>
            <person name="Town C.D."/>
            <person name="Roe B.A."/>
        </authorList>
    </citation>
    <scope>NUCLEOTIDE SEQUENCE [LARGE SCALE GENOMIC DNA]</scope>
    <source>
        <strain evidence="14">A17</strain>
        <strain evidence="15 16">cv. Jemalong A17</strain>
    </source>
</reference>
<feature type="binding site" evidence="11">
    <location>
        <position position="113"/>
    </location>
    <ligand>
        <name>Ca(2+)</name>
        <dbReference type="ChEBI" id="CHEBI:29108"/>
        <label>2</label>
    </ligand>
</feature>
<dbReference type="InterPro" id="IPR000823">
    <property type="entry name" value="Peroxidase_pln"/>
</dbReference>
<dbReference type="PRINTS" id="PR00458">
    <property type="entry name" value="PEROXIDASE"/>
</dbReference>
<keyword evidence="7 11" id="KW-0479">Metal-binding</keyword>
<evidence type="ECO:0000256" key="9">
    <source>
        <dbReference type="ARBA" id="ARBA00023004"/>
    </source>
</evidence>
<keyword evidence="5 14" id="KW-0575">Peroxidase</keyword>
<dbReference type="InterPro" id="IPR033905">
    <property type="entry name" value="Secretory_peroxidase"/>
</dbReference>
<feature type="binding site" evidence="11">
    <location>
        <position position="8"/>
    </location>
    <ligand>
        <name>Ca(2+)</name>
        <dbReference type="ChEBI" id="CHEBI:29108"/>
        <label>1</label>
    </ligand>
</feature>
<dbReference type="EC" id="1.11.1.7" evidence="4"/>
<dbReference type="Pfam" id="PF00141">
    <property type="entry name" value="peroxidase"/>
    <property type="match status" value="1"/>
</dbReference>
<evidence type="ECO:0000256" key="2">
    <source>
        <dbReference type="ARBA" id="ARBA00002322"/>
    </source>
</evidence>
<evidence type="ECO:0000256" key="1">
    <source>
        <dbReference type="ARBA" id="ARBA00000189"/>
    </source>
</evidence>
<evidence type="ECO:0000313" key="15">
    <source>
        <dbReference type="EnsemblPlants" id="KEH35896"/>
    </source>
</evidence>
<comment type="catalytic activity">
    <reaction evidence="1">
        <text>2 a phenolic donor + H2O2 = 2 a phenolic radical donor + 2 H2O</text>
        <dbReference type="Rhea" id="RHEA:56136"/>
        <dbReference type="ChEBI" id="CHEBI:15377"/>
        <dbReference type="ChEBI" id="CHEBI:16240"/>
        <dbReference type="ChEBI" id="CHEBI:139520"/>
        <dbReference type="ChEBI" id="CHEBI:139521"/>
        <dbReference type="EC" id="1.11.1.7"/>
    </reaction>
</comment>
<evidence type="ECO:0000256" key="3">
    <source>
        <dbReference type="ARBA" id="ARBA00006873"/>
    </source>
</evidence>
<organism evidence="14 16">
    <name type="scientific">Medicago truncatula</name>
    <name type="common">Barrel medic</name>
    <name type="synonym">Medicago tribuloides</name>
    <dbReference type="NCBI Taxonomy" id="3880"/>
    <lineage>
        <taxon>Eukaryota</taxon>
        <taxon>Viridiplantae</taxon>
        <taxon>Streptophyta</taxon>
        <taxon>Embryophyta</taxon>
        <taxon>Tracheophyta</taxon>
        <taxon>Spermatophyta</taxon>
        <taxon>Magnoliopsida</taxon>
        <taxon>eudicotyledons</taxon>
        <taxon>Gunneridae</taxon>
        <taxon>Pentapetalae</taxon>
        <taxon>rosids</taxon>
        <taxon>fabids</taxon>
        <taxon>Fabales</taxon>
        <taxon>Fabaceae</taxon>
        <taxon>Papilionoideae</taxon>
        <taxon>50 kb inversion clade</taxon>
        <taxon>NPAAA clade</taxon>
        <taxon>Hologalegina</taxon>
        <taxon>IRL clade</taxon>
        <taxon>Trifolieae</taxon>
        <taxon>Medicago</taxon>
    </lineage>
</organism>
<comment type="cofactor">
    <cofactor evidence="11">
        <name>heme b</name>
        <dbReference type="ChEBI" id="CHEBI:60344"/>
    </cofactor>
    <text evidence="11">Binds 1 heme b (iron(II)-protoporphyrin IX) group per subunit.</text>
</comment>
<dbReference type="CDD" id="cd00693">
    <property type="entry name" value="secretory_peroxidase"/>
    <property type="match status" value="1"/>
</dbReference>
<evidence type="ECO:0000256" key="4">
    <source>
        <dbReference type="ARBA" id="ARBA00012313"/>
    </source>
</evidence>
<feature type="disulfide bond" evidence="12">
    <location>
        <begin position="119"/>
        <end position="153"/>
    </location>
</feature>
<dbReference type="PROSITE" id="PS00435">
    <property type="entry name" value="PEROXIDASE_1"/>
    <property type="match status" value="1"/>
</dbReference>
<keyword evidence="16" id="KW-1185">Reference proteome</keyword>
<evidence type="ECO:0000256" key="12">
    <source>
        <dbReference type="PIRSR" id="PIRSR600823-5"/>
    </source>
</evidence>
<evidence type="ECO:0000256" key="10">
    <source>
        <dbReference type="ARBA" id="ARBA00023157"/>
    </source>
</evidence>
<dbReference type="Proteomes" id="UP000002051">
    <property type="component" value="Chromosome 3"/>
</dbReference>
<feature type="disulfide bond" evidence="12">
    <location>
        <begin position="40"/>
        <end position="242"/>
    </location>
</feature>
<dbReference type="InterPro" id="IPR002016">
    <property type="entry name" value="Haem_peroxidase"/>
</dbReference>
<dbReference type="Gene3D" id="1.10.520.10">
    <property type="match status" value="1"/>
</dbReference>
<feature type="binding site" evidence="11">
    <location>
        <position position="169"/>
    </location>
    <ligand>
        <name>Ca(2+)</name>
        <dbReference type="ChEBI" id="CHEBI:29108"/>
        <label>2</label>
    </ligand>
</feature>
<evidence type="ECO:0000313" key="14">
    <source>
        <dbReference type="EMBL" id="KEH35896.1"/>
    </source>
</evidence>
<keyword evidence="10 12" id="KW-1015">Disulfide bond</keyword>
<feature type="binding site" description="axial binding residue" evidence="11">
    <location>
        <position position="112"/>
    </location>
    <ligand>
        <name>heme b</name>
        <dbReference type="ChEBI" id="CHEBI:60344"/>
    </ligand>
    <ligandPart>
        <name>Fe</name>
        <dbReference type="ChEBI" id="CHEBI:18248"/>
    </ligandPart>
</feature>
<dbReference type="EMBL" id="CM001219">
    <property type="protein sequence ID" value="KEH35896.1"/>
    <property type="molecule type" value="Genomic_DNA"/>
</dbReference>
<comment type="cofactor">
    <cofactor evidence="11">
        <name>Ca(2+)</name>
        <dbReference type="ChEBI" id="CHEBI:29108"/>
    </cofactor>
    <text evidence="11">Binds 2 calcium ions per subunit.</text>
</comment>
<evidence type="ECO:0000256" key="8">
    <source>
        <dbReference type="ARBA" id="ARBA00023002"/>
    </source>
</evidence>
<dbReference type="EnsemblPlants" id="KEH35896">
    <property type="protein sequence ID" value="KEH35896"/>
    <property type="gene ID" value="MTR_3g105790"/>
</dbReference>
<feature type="binding site" evidence="11">
    <location>
        <position position="166"/>
    </location>
    <ligand>
        <name>Ca(2+)</name>
        <dbReference type="ChEBI" id="CHEBI:29108"/>
        <label>2</label>
    </ligand>
</feature>
<dbReference type="SUPFAM" id="SSF48113">
    <property type="entry name" value="Heme-dependent peroxidases"/>
    <property type="match status" value="1"/>
</dbReference>
<evidence type="ECO:0000256" key="6">
    <source>
        <dbReference type="ARBA" id="ARBA00022617"/>
    </source>
</evidence>
<dbReference type="FunFam" id="1.10.420.10:FF:000001">
    <property type="entry name" value="Peroxidase"/>
    <property type="match status" value="1"/>
</dbReference>
<comment type="similarity">
    <text evidence="3">Belongs to the peroxidase family. Ascorbate peroxidase subfamily.</text>
</comment>
<evidence type="ECO:0000256" key="5">
    <source>
        <dbReference type="ARBA" id="ARBA00022559"/>
    </source>
</evidence>
<dbReference type="PROSITE" id="PS50873">
    <property type="entry name" value="PEROXIDASE_4"/>
    <property type="match status" value="1"/>
</dbReference>
<proteinExistence type="inferred from homology"/>
<sequence length="248" mass="27333">MLQGNNTEQSDPGNRSVGGFSVIETAKRVLEMFCPGTVSCADIIALAARDAVEIAGGPRVQIPTGRRDGMVSIASNVRPNIVDTSFTMDEMLKLFSSKGLSLLDLVVLSGAHTIGTAHCNTFRGRFQQDRNGSLRLIDQTIDTNYADQLIKQCPINAQPSVAVNIDPETSMLFDNQYYRNLLDRKVLFQSDSVLMNNDDTRKLVEDFANDQELFFDNWGVSFVKLTSIGVKTDEEGEIRRSCAATNIV</sequence>
<dbReference type="GO" id="GO:0046872">
    <property type="term" value="F:metal ion binding"/>
    <property type="evidence" value="ECO:0007669"/>
    <property type="project" value="UniProtKB-KW"/>
</dbReference>
<dbReference type="PANTHER" id="PTHR31517:SF17">
    <property type="entry name" value="PEROXIDASE 6"/>
    <property type="match status" value="1"/>
</dbReference>
<feature type="binding site" evidence="11">
    <location>
        <position position="174"/>
    </location>
    <ligand>
        <name>Ca(2+)</name>
        <dbReference type="ChEBI" id="CHEBI:29108"/>
        <label>2</label>
    </ligand>
</feature>
<keyword evidence="9 11" id="KW-0408">Iron</keyword>
<reference evidence="15" key="3">
    <citation type="submission" date="2015-04" db="UniProtKB">
        <authorList>
            <consortium name="EnsemblPlants"/>
        </authorList>
    </citation>
    <scope>IDENTIFICATION</scope>
    <source>
        <strain evidence="15">cv. Jemalong A17</strain>
    </source>
</reference>
<feature type="domain" description="Plant heme peroxidase family profile" evidence="13">
    <location>
        <begin position="1"/>
        <end position="246"/>
    </location>
</feature>
<dbReference type="GO" id="GO:0042744">
    <property type="term" value="P:hydrogen peroxide catabolic process"/>
    <property type="evidence" value="ECO:0007669"/>
    <property type="project" value="InterPro"/>
</dbReference>
<dbReference type="PANTHER" id="PTHR31517">
    <property type="match status" value="1"/>
</dbReference>
<gene>
    <name evidence="14" type="ordered locus">MTR_3g105790</name>
</gene>
<protein>
    <recommendedName>
        <fullName evidence="4">peroxidase</fullName>
        <ecNumber evidence="4">1.11.1.7</ecNumber>
    </recommendedName>
</protein>
<evidence type="ECO:0000256" key="11">
    <source>
        <dbReference type="PIRSR" id="PIRSR600823-3"/>
    </source>
</evidence>
<evidence type="ECO:0000259" key="13">
    <source>
        <dbReference type="PROSITE" id="PS50873"/>
    </source>
</evidence>
<reference evidence="14 16" key="2">
    <citation type="journal article" date="2014" name="BMC Genomics">
        <title>An improved genome release (version Mt4.0) for the model legume Medicago truncatula.</title>
        <authorList>
            <person name="Tang H."/>
            <person name="Krishnakumar V."/>
            <person name="Bidwell S."/>
            <person name="Rosen B."/>
            <person name="Chan A."/>
            <person name="Zhou S."/>
            <person name="Gentzbittel L."/>
            <person name="Childs K.L."/>
            <person name="Yandell M."/>
            <person name="Gundlach H."/>
            <person name="Mayer K.F."/>
            <person name="Schwartz D.C."/>
            <person name="Town C.D."/>
        </authorList>
    </citation>
    <scope>GENOME REANNOTATION</scope>
    <source>
        <strain evidence="14">A17</strain>
        <strain evidence="15 16">cv. Jemalong A17</strain>
    </source>
</reference>
<keyword evidence="6" id="KW-0349">Heme</keyword>